<dbReference type="OrthoDB" id="4062651at2759"/>
<name>L8E7B8_HUMAN</name>
<protein>
    <submittedName>
        <fullName evidence="1">Alternative protein FBN2</fullName>
    </submittedName>
</protein>
<proteinExistence type="predicted"/>
<dbReference type="EMBL" id="HF583663">
    <property type="protein sequence ID" value="CCQ43160.1"/>
    <property type="molecule type" value="Genomic_DNA"/>
</dbReference>
<sequence length="40" mass="4698">MLQSQCLWLCFLLQHPGELQVRLPLGVLLRPVLQCLPRRE</sequence>
<accession>L8E7B8</accession>
<organism evidence="1">
    <name type="scientific">Homo sapiens</name>
    <name type="common">Human</name>
    <dbReference type="NCBI Taxonomy" id="9606"/>
    <lineage>
        <taxon>Eukaryota</taxon>
        <taxon>Metazoa</taxon>
        <taxon>Chordata</taxon>
        <taxon>Craniata</taxon>
        <taxon>Vertebrata</taxon>
        <taxon>Euteleostomi</taxon>
        <taxon>Mammalia</taxon>
        <taxon>Eutheria</taxon>
        <taxon>Euarchontoglires</taxon>
        <taxon>Primates</taxon>
        <taxon>Haplorrhini</taxon>
        <taxon>Catarrhini</taxon>
        <taxon>Hominidae</taxon>
        <taxon>Homo</taxon>
    </lineage>
</organism>
<dbReference type="ChiTaRS" id="FBN2">
    <property type="organism name" value="human"/>
</dbReference>
<gene>
    <name evidence="1" type="primary">FBN2</name>
</gene>
<evidence type="ECO:0000313" key="1">
    <source>
        <dbReference type="EMBL" id="CCQ43160.1"/>
    </source>
</evidence>
<reference evidence="1" key="1">
    <citation type="journal article" date="2013" name="PLoS ONE">
        <title>Direct detection of alternative open reading frames translation products in human significantly expands the proteome.</title>
        <authorList>
            <person name="Vanderperre B."/>
            <person name="Lucier J.-F."/>
            <person name="Motard J."/>
            <person name="Tremblay G."/>
            <person name="Vanderperre S."/>
            <person name="Wisztorski M."/>
            <person name="Salzet M."/>
            <person name="Boisvert F.-M."/>
            <person name="Roucou X."/>
        </authorList>
    </citation>
    <scope>NUCLEOTIDE SEQUENCE</scope>
</reference>
<dbReference type="AlphaFoldDB" id="L8E7B8"/>